<name>A0AAD8LFN8_TARER</name>
<dbReference type="Pfam" id="PF17766">
    <property type="entry name" value="fn3_6"/>
    <property type="match status" value="1"/>
</dbReference>
<comment type="caution">
    <text evidence="11">The sequence shown here is derived from an EMBL/GenBank/DDBJ whole genome shotgun (WGS) entry which is preliminary data.</text>
</comment>
<dbReference type="Gene3D" id="3.50.30.30">
    <property type="match status" value="1"/>
</dbReference>
<keyword evidence="4" id="KW-0378">Hydrolase</keyword>
<dbReference type="FunFam" id="3.50.30.30:FF:000005">
    <property type="entry name" value="subtilisin-like protease SBT1.5"/>
    <property type="match status" value="1"/>
</dbReference>
<comment type="caution">
    <text evidence="7">Lacks conserved residue(s) required for the propagation of feature annotation.</text>
</comment>
<dbReference type="InterPro" id="IPR046450">
    <property type="entry name" value="PA_dom_sf"/>
</dbReference>
<protein>
    <submittedName>
        <fullName evidence="11">Uncharacterized protein</fullName>
    </submittedName>
</protein>
<dbReference type="CDD" id="cd02120">
    <property type="entry name" value="PA_subtilisin_like"/>
    <property type="match status" value="1"/>
</dbReference>
<evidence type="ECO:0000256" key="5">
    <source>
        <dbReference type="ARBA" id="ARBA00022825"/>
    </source>
</evidence>
<accession>A0AAD8LFN8</accession>
<keyword evidence="2" id="KW-0645">Protease</keyword>
<evidence type="ECO:0000256" key="2">
    <source>
        <dbReference type="ARBA" id="ARBA00022670"/>
    </source>
</evidence>
<evidence type="ECO:0000313" key="11">
    <source>
        <dbReference type="EMBL" id="KAK1438161.1"/>
    </source>
</evidence>
<dbReference type="AlphaFoldDB" id="A0AAD8LFN8"/>
<dbReference type="InterPro" id="IPR036852">
    <property type="entry name" value="Peptidase_S8/S53_dom_sf"/>
</dbReference>
<organism evidence="11 12">
    <name type="scientific">Tagetes erecta</name>
    <name type="common">African marigold</name>
    <dbReference type="NCBI Taxonomy" id="13708"/>
    <lineage>
        <taxon>Eukaryota</taxon>
        <taxon>Viridiplantae</taxon>
        <taxon>Streptophyta</taxon>
        <taxon>Embryophyta</taxon>
        <taxon>Tracheophyta</taxon>
        <taxon>Spermatophyta</taxon>
        <taxon>Magnoliopsida</taxon>
        <taxon>eudicotyledons</taxon>
        <taxon>Gunneridae</taxon>
        <taxon>Pentapetalae</taxon>
        <taxon>asterids</taxon>
        <taxon>campanulids</taxon>
        <taxon>Asterales</taxon>
        <taxon>Asteraceae</taxon>
        <taxon>Asteroideae</taxon>
        <taxon>Heliantheae alliance</taxon>
        <taxon>Tageteae</taxon>
        <taxon>Tagetes</taxon>
    </lineage>
</organism>
<gene>
    <name evidence="11" type="ORF">QVD17_03964</name>
</gene>
<evidence type="ECO:0000259" key="9">
    <source>
        <dbReference type="Pfam" id="PF02225"/>
    </source>
</evidence>
<dbReference type="InterPro" id="IPR000209">
    <property type="entry name" value="Peptidase_S8/S53_dom"/>
</dbReference>
<evidence type="ECO:0000256" key="7">
    <source>
        <dbReference type="PROSITE-ProRule" id="PRU01240"/>
    </source>
</evidence>
<evidence type="ECO:0000259" key="10">
    <source>
        <dbReference type="Pfam" id="PF17766"/>
    </source>
</evidence>
<dbReference type="SUPFAM" id="SSF52025">
    <property type="entry name" value="PA domain"/>
    <property type="match status" value="1"/>
</dbReference>
<feature type="domain" description="Subtilisin-like protease fibronectin type-III" evidence="10">
    <location>
        <begin position="408"/>
        <end position="511"/>
    </location>
</feature>
<dbReference type="PROSITE" id="PS51892">
    <property type="entry name" value="SUBTILASE"/>
    <property type="match status" value="1"/>
</dbReference>
<dbReference type="PANTHER" id="PTHR10795">
    <property type="entry name" value="PROPROTEIN CONVERTASE SUBTILISIN/KEXIN"/>
    <property type="match status" value="1"/>
</dbReference>
<evidence type="ECO:0000256" key="4">
    <source>
        <dbReference type="ARBA" id="ARBA00022801"/>
    </source>
</evidence>
<dbReference type="InterPro" id="IPR041469">
    <property type="entry name" value="Subtilisin-like_FN3"/>
</dbReference>
<evidence type="ECO:0000256" key="6">
    <source>
        <dbReference type="ARBA" id="ARBA00023180"/>
    </source>
</evidence>
<sequence>MAPLAHLAMYKVCFRVFCGDSAILAGMDAAIDDGVHVLSISLGGPSGAFYNGSLAVATFSAVQKGIFVSCSAGNSGPNSTSLGNEAPWILTVGASTINRRFRTSVLLGNKKLLHGESMYQPKHADHKLRPLIYHVKEGEHSAWCQPNSLDHFDVKGKVVLCDAGKLSTIDKGEIVLNAGGAAIIIANGIVSRESISAQANVIPASYVGYKEGVEIKNYLNSTSSPVATILCGGTVLGLKSDPMMAYFSSRGPNFASPGILKPDIIGPGVDILAAWKESTDNKKGTKETFNVISGTSMSCPHLAGVAALLTSAHSEWSPAAIKSAIMTTASQVNRMGSAIVDQTGLPADVFAIGSGHVYPQKAHDPGLVFDIQPDNYIPYLCGLGYTPKQVQIIVKKNVTCSETIPEAQLNYPSFSVSIKRGERKAFTRMVTNVGPANSSYTVGDVSVPKGVHVEFAVDDFEYAMRFTSVQQTKTLKVMFSRDANDKEKDLYGQGYMTLVSDGGKYTVRTPFSFKFE</sequence>
<dbReference type="GO" id="GO:0006508">
    <property type="term" value="P:proteolysis"/>
    <property type="evidence" value="ECO:0007669"/>
    <property type="project" value="UniProtKB-KW"/>
</dbReference>
<dbReference type="Pfam" id="PF02225">
    <property type="entry name" value="PA"/>
    <property type="match status" value="1"/>
</dbReference>
<dbReference type="Gene3D" id="3.40.50.200">
    <property type="entry name" value="Peptidase S8/S53 domain"/>
    <property type="match status" value="1"/>
</dbReference>
<evidence type="ECO:0000259" key="8">
    <source>
        <dbReference type="Pfam" id="PF00082"/>
    </source>
</evidence>
<feature type="domain" description="Peptidase S8/S53" evidence="8">
    <location>
        <begin position="2"/>
        <end position="332"/>
    </location>
</feature>
<keyword evidence="3" id="KW-0732">Signal</keyword>
<comment type="similarity">
    <text evidence="1 7">Belongs to the peptidase S8 family.</text>
</comment>
<keyword evidence="5" id="KW-0720">Serine protease</keyword>
<dbReference type="Proteomes" id="UP001229421">
    <property type="component" value="Unassembled WGS sequence"/>
</dbReference>
<keyword evidence="12" id="KW-1185">Reference proteome</keyword>
<evidence type="ECO:0000256" key="3">
    <source>
        <dbReference type="ARBA" id="ARBA00022729"/>
    </source>
</evidence>
<dbReference type="SUPFAM" id="SSF52743">
    <property type="entry name" value="Subtilisin-like"/>
    <property type="match status" value="1"/>
</dbReference>
<dbReference type="InterPro" id="IPR003137">
    <property type="entry name" value="PA_domain"/>
</dbReference>
<keyword evidence="6" id="KW-0325">Glycoprotein</keyword>
<dbReference type="Pfam" id="PF00082">
    <property type="entry name" value="Peptidase_S8"/>
    <property type="match status" value="1"/>
</dbReference>
<dbReference type="EMBL" id="JAUHHV010000001">
    <property type="protein sequence ID" value="KAK1438161.1"/>
    <property type="molecule type" value="Genomic_DNA"/>
</dbReference>
<evidence type="ECO:0000313" key="12">
    <source>
        <dbReference type="Proteomes" id="UP001229421"/>
    </source>
</evidence>
<feature type="domain" description="PA" evidence="9">
    <location>
        <begin position="140"/>
        <end position="214"/>
    </location>
</feature>
<evidence type="ECO:0000256" key="1">
    <source>
        <dbReference type="ARBA" id="ARBA00011073"/>
    </source>
</evidence>
<dbReference type="InterPro" id="IPR045051">
    <property type="entry name" value="SBT"/>
</dbReference>
<reference evidence="11" key="1">
    <citation type="journal article" date="2023" name="bioRxiv">
        <title>Improved chromosome-level genome assembly for marigold (Tagetes erecta).</title>
        <authorList>
            <person name="Jiang F."/>
            <person name="Yuan L."/>
            <person name="Wang S."/>
            <person name="Wang H."/>
            <person name="Xu D."/>
            <person name="Wang A."/>
            <person name="Fan W."/>
        </authorList>
    </citation>
    <scope>NUCLEOTIDE SEQUENCE</scope>
    <source>
        <strain evidence="11">WSJ</strain>
        <tissue evidence="11">Leaf</tissue>
    </source>
</reference>
<proteinExistence type="inferred from homology"/>
<dbReference type="GO" id="GO:0004252">
    <property type="term" value="F:serine-type endopeptidase activity"/>
    <property type="evidence" value="ECO:0007669"/>
    <property type="project" value="InterPro"/>
</dbReference>
<dbReference type="Gene3D" id="2.60.40.2310">
    <property type="match status" value="1"/>
</dbReference>